<keyword evidence="3" id="KW-1185">Reference proteome</keyword>
<evidence type="ECO:0000313" key="2">
    <source>
        <dbReference type="EMBL" id="GFS33713.1"/>
    </source>
</evidence>
<dbReference type="EMBL" id="BJWL01000194">
    <property type="protein sequence ID" value="GFS33713.1"/>
    <property type="molecule type" value="Genomic_DNA"/>
</dbReference>
<dbReference type="Proteomes" id="UP000585474">
    <property type="component" value="Unassembled WGS sequence"/>
</dbReference>
<evidence type="ECO:0000256" key="1">
    <source>
        <dbReference type="SAM" id="MobiDB-lite"/>
    </source>
</evidence>
<organism evidence="2 3">
    <name type="scientific">Actinidia rufa</name>
    <dbReference type="NCBI Taxonomy" id="165716"/>
    <lineage>
        <taxon>Eukaryota</taxon>
        <taxon>Viridiplantae</taxon>
        <taxon>Streptophyta</taxon>
        <taxon>Embryophyta</taxon>
        <taxon>Tracheophyta</taxon>
        <taxon>Spermatophyta</taxon>
        <taxon>Magnoliopsida</taxon>
        <taxon>eudicotyledons</taxon>
        <taxon>Gunneridae</taxon>
        <taxon>Pentapetalae</taxon>
        <taxon>asterids</taxon>
        <taxon>Ericales</taxon>
        <taxon>Actinidiaceae</taxon>
        <taxon>Actinidia</taxon>
    </lineage>
</organism>
<protein>
    <submittedName>
        <fullName evidence="2">Uncharacterized protein</fullName>
    </submittedName>
</protein>
<dbReference type="AlphaFoldDB" id="A0A7J0DES4"/>
<proteinExistence type="predicted"/>
<evidence type="ECO:0000313" key="3">
    <source>
        <dbReference type="Proteomes" id="UP000585474"/>
    </source>
</evidence>
<feature type="region of interest" description="Disordered" evidence="1">
    <location>
        <begin position="159"/>
        <end position="181"/>
    </location>
</feature>
<gene>
    <name evidence="2" type="ORF">Acr_00g0030190</name>
</gene>
<accession>A0A7J0DES4</accession>
<comment type="caution">
    <text evidence="2">The sequence shown here is derived from an EMBL/GenBank/DDBJ whole genome shotgun (WGS) entry which is preliminary data.</text>
</comment>
<name>A0A7J0DES4_9ERIC</name>
<sequence length="209" mass="23305">MTQGDLDKLREKYSFLSGVQLRIPGEGEMILSTRLSEVAFYEAVFPAGLSAICPAMSSGVCTLSARCQTRGEKRCNKLPVLNEIEAKRMAEVFEKDRARGLLRGFEGPAFQDFPELCHRGSACPCLPKKVERRLQPKATIKRRELGGNVQPPLKGVIIQEKRRNDAHDPVPTKKGEVDDSKGKEAMPTLFSLLKFVVLKLVDSDLNKYN</sequence>
<reference evidence="3" key="1">
    <citation type="submission" date="2019-07" db="EMBL/GenBank/DDBJ databases">
        <title>De Novo Assembly of kiwifruit Actinidia rufa.</title>
        <authorList>
            <person name="Sugita-Konishi S."/>
            <person name="Sato K."/>
            <person name="Mori E."/>
            <person name="Abe Y."/>
            <person name="Kisaki G."/>
            <person name="Hamano K."/>
            <person name="Suezawa K."/>
            <person name="Otani M."/>
            <person name="Fukuda T."/>
            <person name="Manabe T."/>
            <person name="Gomi K."/>
            <person name="Tabuchi M."/>
            <person name="Akimitsu K."/>
            <person name="Kataoka I."/>
        </authorList>
    </citation>
    <scope>NUCLEOTIDE SEQUENCE [LARGE SCALE GENOMIC DNA]</scope>
    <source>
        <strain evidence="3">cv. Fuchu</strain>
    </source>
</reference>